<keyword evidence="2" id="KW-0820">tRNA-binding</keyword>
<evidence type="ECO:0000313" key="3">
    <source>
        <dbReference type="EMBL" id="EGC82594.1"/>
    </source>
</evidence>
<feature type="binding site" evidence="2">
    <location>
        <position position="101"/>
    </location>
    <ligand>
        <name>ATP</name>
        <dbReference type="ChEBI" id="CHEBI:30616"/>
    </ligand>
</feature>
<dbReference type="GO" id="GO:0006400">
    <property type="term" value="P:tRNA modification"/>
    <property type="evidence" value="ECO:0007669"/>
    <property type="project" value="UniProtKB-UniRule"/>
</dbReference>
<evidence type="ECO:0000256" key="1">
    <source>
        <dbReference type="ARBA" id="ARBA00022694"/>
    </source>
</evidence>
<feature type="binding site" evidence="2">
    <location>
        <position position="184"/>
    </location>
    <ligand>
        <name>ATP</name>
        <dbReference type="ChEBI" id="CHEBI:30616"/>
    </ligand>
</feature>
<dbReference type="EC" id="6.3.4.-" evidence="2"/>
<dbReference type="EMBL" id="AEXM01000012">
    <property type="protein sequence ID" value="EGC82594.1"/>
    <property type="molecule type" value="Genomic_DNA"/>
</dbReference>
<dbReference type="GO" id="GO:0000049">
    <property type="term" value="F:tRNA binding"/>
    <property type="evidence" value="ECO:0007669"/>
    <property type="project" value="UniProtKB-KW"/>
</dbReference>
<feature type="binding site" evidence="2">
    <location>
        <position position="159"/>
    </location>
    <ligand>
        <name>ATP</name>
        <dbReference type="ChEBI" id="CHEBI:30616"/>
    </ligand>
</feature>
<evidence type="ECO:0000256" key="2">
    <source>
        <dbReference type="HAMAP-Rule" id="MF_01539"/>
    </source>
</evidence>
<gene>
    <name evidence="2" type="primary">tmcAL</name>
    <name evidence="3" type="ORF">HMPREF9290_1434</name>
</gene>
<comment type="function">
    <text evidence="2">Catalyzes the formation of N(4)-acetylcytidine (ac(4)C) at the wobble position of elongator tRNA(Met), using acetate and ATP as substrates. First activates an acetate ion to form acetyladenylate (Ac-AMP) and then transfers the acetyl group to tRNA to form ac(4)C34.</text>
</comment>
<protein>
    <recommendedName>
        <fullName evidence="2">tRNA(Met) cytidine acetate ligase</fullName>
        <ecNumber evidence="2">6.3.4.-</ecNumber>
    </recommendedName>
</protein>
<dbReference type="Gene3D" id="3.40.50.620">
    <property type="entry name" value="HUPs"/>
    <property type="match status" value="1"/>
</dbReference>
<keyword evidence="2" id="KW-0694">RNA-binding</keyword>
<dbReference type="RefSeq" id="WP_004834505.1">
    <property type="nucleotide sequence ID" value="NZ_AEXM01000012.1"/>
</dbReference>
<dbReference type="InterPro" id="IPR008513">
    <property type="entry name" value="tRNA(Met)_cyd_acetate_ligase"/>
</dbReference>
<proteinExistence type="inferred from homology"/>
<organism evidence="3 4">
    <name type="scientific">Anaerococcus prevotii ACS-065-V-Col13</name>
    <dbReference type="NCBI Taxonomy" id="879305"/>
    <lineage>
        <taxon>Bacteria</taxon>
        <taxon>Bacillati</taxon>
        <taxon>Bacillota</taxon>
        <taxon>Tissierellia</taxon>
        <taxon>Tissierellales</taxon>
        <taxon>Peptoniphilaceae</taxon>
        <taxon>Anaerococcus</taxon>
    </lineage>
</organism>
<keyword evidence="2" id="KW-0436">Ligase</keyword>
<dbReference type="GO" id="GO:0005524">
    <property type="term" value="F:ATP binding"/>
    <property type="evidence" value="ECO:0007669"/>
    <property type="project" value="UniProtKB-KW"/>
</dbReference>
<comment type="caution">
    <text evidence="2">Lacks conserved residue(s) required for the propagation of feature annotation.</text>
</comment>
<dbReference type="PATRIC" id="fig|879305.3.peg.494"/>
<dbReference type="GO" id="GO:0016879">
    <property type="term" value="F:ligase activity, forming carbon-nitrogen bonds"/>
    <property type="evidence" value="ECO:0007669"/>
    <property type="project" value="UniProtKB-UniRule"/>
</dbReference>
<feature type="binding site" evidence="2">
    <location>
        <begin position="7"/>
        <end position="20"/>
    </location>
    <ligand>
        <name>ATP</name>
        <dbReference type="ChEBI" id="CHEBI:30616"/>
    </ligand>
</feature>
<keyword evidence="2" id="KW-0963">Cytoplasm</keyword>
<sequence length="389" mass="45402">MKKLAIISEFNPFHNGHRYLLDKCKEITDADLFISFMSGDFVQRGEASILDKFSRAEVAVLNGFDLVIEMPSYISLQSAEYFAFKSIEILNKLDIDYLAFGIENIKSEDFKKYSYELIDKNEEVERLTAKYLKNKNSFTKSRSHAINEILGTDEFITSNNILALEYFRAISIINPNIEIFPITRRGSYNKDSYFTNSTFASSTAIRNNLSDSIKKYMPNVSYKSLVKFLRENNRRNDNIIYDIFRYKLLIENKPMENTLCFEQGMDKLFKKNILHSKNHDEFLSRSTSSRFTKSRIKRLVVNYILDQNLDLNKIDVKFIKVLAFNKNGAKLFSELKGKLSIVIRKSDADNMDNENLLVYQKMIDSSNLYSLITDRQFNTDYTNKTKTYE</sequence>
<keyword evidence="1 2" id="KW-0819">tRNA processing</keyword>
<keyword evidence="2" id="KW-0547">Nucleotide-binding</keyword>
<dbReference type="Proteomes" id="UP000005286">
    <property type="component" value="Unassembled WGS sequence"/>
</dbReference>
<keyword evidence="4" id="KW-1185">Reference proteome</keyword>
<reference evidence="3 4" key="1">
    <citation type="submission" date="2011-01" db="EMBL/GenBank/DDBJ databases">
        <authorList>
            <person name="Durkin A.S."/>
            <person name="Madupu R."/>
            <person name="Torralba M."/>
            <person name="Gillis M."/>
            <person name="Methe B."/>
            <person name="Sutton G."/>
            <person name="Nelson K.E."/>
        </authorList>
    </citation>
    <scope>NUCLEOTIDE SEQUENCE [LARGE SCALE GENOMIC DNA]</scope>
    <source>
        <strain evidence="3 4">ACS-065-V-Col13</strain>
    </source>
</reference>
<comment type="catalytic activity">
    <reaction evidence="2">
        <text>cytidine(34) in elongator tRNA(Met) + acetate + ATP = N(4)-acetylcytidine(34) in elongator tRNA(Met) + AMP + diphosphate</text>
        <dbReference type="Rhea" id="RHEA:58144"/>
        <dbReference type="Rhea" id="RHEA-COMP:10693"/>
        <dbReference type="Rhea" id="RHEA-COMP:10694"/>
        <dbReference type="ChEBI" id="CHEBI:30089"/>
        <dbReference type="ChEBI" id="CHEBI:30616"/>
        <dbReference type="ChEBI" id="CHEBI:33019"/>
        <dbReference type="ChEBI" id="CHEBI:74900"/>
        <dbReference type="ChEBI" id="CHEBI:82748"/>
        <dbReference type="ChEBI" id="CHEBI:456215"/>
    </reaction>
</comment>
<keyword evidence="2" id="KW-0067">ATP-binding</keyword>
<name>F0GUL2_9FIRM</name>
<evidence type="ECO:0000313" key="4">
    <source>
        <dbReference type="Proteomes" id="UP000005286"/>
    </source>
</evidence>
<dbReference type="AlphaFoldDB" id="F0GUL2"/>
<dbReference type="GO" id="GO:0005737">
    <property type="term" value="C:cytoplasm"/>
    <property type="evidence" value="ECO:0007669"/>
    <property type="project" value="UniProtKB-SubCell"/>
</dbReference>
<comment type="subcellular location">
    <subcellularLocation>
        <location evidence="2">Cytoplasm</location>
    </subcellularLocation>
</comment>
<accession>F0GUL2</accession>
<dbReference type="InterPro" id="IPR014729">
    <property type="entry name" value="Rossmann-like_a/b/a_fold"/>
</dbReference>
<dbReference type="PANTHER" id="PTHR37825">
    <property type="entry name" value="TRNA(MET) CYTIDINE ACETATE LIGASE"/>
    <property type="match status" value="1"/>
</dbReference>
<dbReference type="eggNOG" id="COG1323">
    <property type="taxonomic scope" value="Bacteria"/>
</dbReference>
<dbReference type="SUPFAM" id="SSF52374">
    <property type="entry name" value="Nucleotidylyl transferase"/>
    <property type="match status" value="1"/>
</dbReference>
<dbReference type="STRING" id="879305.HMPREF9290_1434"/>
<comment type="caution">
    <text evidence="3">The sequence shown here is derived from an EMBL/GenBank/DDBJ whole genome shotgun (WGS) entry which is preliminary data.</text>
</comment>
<dbReference type="Pfam" id="PF05636">
    <property type="entry name" value="HIGH_NTase1"/>
    <property type="match status" value="1"/>
</dbReference>
<comment type="similarity">
    <text evidence="2">Belongs to the TmcAL family.</text>
</comment>
<dbReference type="PANTHER" id="PTHR37825:SF1">
    <property type="entry name" value="TRNA(MET) CYTIDINE ACETATE LIGASE"/>
    <property type="match status" value="1"/>
</dbReference>
<dbReference type="HAMAP" id="MF_01539">
    <property type="entry name" value="TmcAL"/>
    <property type="match status" value="1"/>
</dbReference>